<keyword evidence="4" id="KW-0807">Transducer</keyword>
<comment type="subcellular location">
    <subcellularLocation>
        <location evidence="1">Membrane</location>
    </subcellularLocation>
</comment>
<feature type="domain" description="Methyl-accepting transducer" evidence="7">
    <location>
        <begin position="272"/>
        <end position="501"/>
    </location>
</feature>
<accession>A0AA95NGR7</accession>
<feature type="region of interest" description="Disordered" evidence="5">
    <location>
        <begin position="228"/>
        <end position="247"/>
    </location>
</feature>
<gene>
    <name evidence="9" type="ORF">PFX98_23995</name>
</gene>
<dbReference type="FunFam" id="1.10.287.950:FF:000001">
    <property type="entry name" value="Methyl-accepting chemotaxis sensory transducer"/>
    <property type="match status" value="1"/>
</dbReference>
<keyword evidence="6" id="KW-1133">Transmembrane helix</keyword>
<comment type="similarity">
    <text evidence="3">Belongs to the methyl-accepting chemotaxis (MCP) protein family.</text>
</comment>
<dbReference type="PRINTS" id="PR00260">
    <property type="entry name" value="CHEMTRNSDUCR"/>
</dbReference>
<dbReference type="EMBL" id="CP116346">
    <property type="protein sequence ID" value="WIT11898.1"/>
    <property type="molecule type" value="Genomic_DNA"/>
</dbReference>
<evidence type="ECO:0000256" key="6">
    <source>
        <dbReference type="SAM" id="Phobius"/>
    </source>
</evidence>
<evidence type="ECO:0000313" key="9">
    <source>
        <dbReference type="EMBL" id="WIT11898.1"/>
    </source>
</evidence>
<dbReference type="GO" id="GO:0005886">
    <property type="term" value="C:plasma membrane"/>
    <property type="evidence" value="ECO:0007669"/>
    <property type="project" value="TreeGrafter"/>
</dbReference>
<dbReference type="Pfam" id="PF12729">
    <property type="entry name" value="4HB_MCP_1"/>
    <property type="match status" value="1"/>
</dbReference>
<keyword evidence="6" id="KW-0472">Membrane</keyword>
<feature type="transmembrane region" description="Helical" evidence="6">
    <location>
        <begin position="194"/>
        <end position="213"/>
    </location>
</feature>
<evidence type="ECO:0000256" key="4">
    <source>
        <dbReference type="PROSITE-ProRule" id="PRU00284"/>
    </source>
</evidence>
<dbReference type="GO" id="GO:0007165">
    <property type="term" value="P:signal transduction"/>
    <property type="evidence" value="ECO:0007669"/>
    <property type="project" value="UniProtKB-KW"/>
</dbReference>
<keyword evidence="10" id="KW-1185">Reference proteome</keyword>
<dbReference type="CDD" id="cd06225">
    <property type="entry name" value="HAMP"/>
    <property type="match status" value="1"/>
</dbReference>
<sequence length="522" mass="55341">MQLSDYKISIKLVASFLAVALIGAATGSFAVYNMNRINDADSDLYDHETIGLSLVKEANVERLKGVVALRDAILATDGQERESYLKSAQGSRDLALSLIEQAGEHVRNDKAKQSLAQLQSDWGKDKASTEGLIQRIAKADLNTSNDTLKFLKSEYAPNSVAVGKAMSQLSQLKEGDAKDISDANDALYTSSRNITFVLIVLGVVAGVALGLAISRHVTRPLEEAVRAAQRMSEGDMTQSLRSSGKDETSQLLQALETMRQRLRDIVATVRGNSESVATASAEIAQGNSDLSQRTEEQASALEETAATMDQLGATVRNNADSAQQANQLALGASDVAARGGEVVAQVVQTMGGINESSRKIADIITVIDGIAFQTNILALNAAVEAARAGEQGRGFAVVASEVRSLAQRSAEAAKEIKSLIGASVERVEQGNAQVARAGETMEEVVNAIKRVTDIVGEISSASREQSSGVSQVGEAITQMDKVTQQNAALVEQSAAAAESLKQQAEELVSVVSVFKLDAHHHH</sequence>
<dbReference type="Gene3D" id="1.10.287.950">
    <property type="entry name" value="Methyl-accepting chemotaxis protein"/>
    <property type="match status" value="1"/>
</dbReference>
<dbReference type="GO" id="GO:0006935">
    <property type="term" value="P:chemotaxis"/>
    <property type="evidence" value="ECO:0007669"/>
    <property type="project" value="InterPro"/>
</dbReference>
<evidence type="ECO:0000256" key="5">
    <source>
        <dbReference type="SAM" id="MobiDB-lite"/>
    </source>
</evidence>
<keyword evidence="6" id="KW-0812">Transmembrane</keyword>
<evidence type="ECO:0000256" key="1">
    <source>
        <dbReference type="ARBA" id="ARBA00004370"/>
    </source>
</evidence>
<evidence type="ECO:0000256" key="2">
    <source>
        <dbReference type="ARBA" id="ARBA00022481"/>
    </source>
</evidence>
<dbReference type="CDD" id="cd11386">
    <property type="entry name" value="MCP_signal"/>
    <property type="match status" value="1"/>
</dbReference>
<dbReference type="PROSITE" id="PS50885">
    <property type="entry name" value="HAMP"/>
    <property type="match status" value="1"/>
</dbReference>
<dbReference type="KEGG" id="pais:PFX98_23995"/>
<dbReference type="Pfam" id="PF00672">
    <property type="entry name" value="HAMP"/>
    <property type="match status" value="1"/>
</dbReference>
<dbReference type="InterPro" id="IPR003660">
    <property type="entry name" value="HAMP_dom"/>
</dbReference>
<dbReference type="Pfam" id="PF00015">
    <property type="entry name" value="MCPsignal"/>
    <property type="match status" value="1"/>
</dbReference>
<dbReference type="InterPro" id="IPR024478">
    <property type="entry name" value="HlyB_4HB_MCP"/>
</dbReference>
<dbReference type="InterPro" id="IPR004089">
    <property type="entry name" value="MCPsignal_dom"/>
</dbReference>
<dbReference type="InterPro" id="IPR051310">
    <property type="entry name" value="MCP_chemotaxis"/>
</dbReference>
<name>A0AA95NGR7_9BURK</name>
<dbReference type="PROSITE" id="PS50111">
    <property type="entry name" value="CHEMOTAXIS_TRANSDUC_2"/>
    <property type="match status" value="1"/>
</dbReference>
<feature type="domain" description="HAMP" evidence="8">
    <location>
        <begin position="215"/>
        <end position="267"/>
    </location>
</feature>
<dbReference type="GO" id="GO:0004888">
    <property type="term" value="F:transmembrane signaling receptor activity"/>
    <property type="evidence" value="ECO:0007669"/>
    <property type="project" value="InterPro"/>
</dbReference>
<evidence type="ECO:0000313" key="10">
    <source>
        <dbReference type="Proteomes" id="UP001177769"/>
    </source>
</evidence>
<dbReference type="SMART" id="SM00283">
    <property type="entry name" value="MA"/>
    <property type="match status" value="1"/>
</dbReference>
<evidence type="ECO:0000259" key="8">
    <source>
        <dbReference type="PROSITE" id="PS50885"/>
    </source>
</evidence>
<evidence type="ECO:0000256" key="3">
    <source>
        <dbReference type="ARBA" id="ARBA00029447"/>
    </source>
</evidence>
<dbReference type="PANTHER" id="PTHR43531:SF14">
    <property type="entry name" value="METHYL-ACCEPTING CHEMOTAXIS PROTEIN I-RELATED"/>
    <property type="match status" value="1"/>
</dbReference>
<dbReference type="InterPro" id="IPR004090">
    <property type="entry name" value="Chemotax_Me-accpt_rcpt"/>
</dbReference>
<dbReference type="SMART" id="SM00304">
    <property type="entry name" value="HAMP"/>
    <property type="match status" value="1"/>
</dbReference>
<dbReference type="Proteomes" id="UP001177769">
    <property type="component" value="Chromosome"/>
</dbReference>
<protein>
    <submittedName>
        <fullName evidence="9">Methyl-accepting chemotaxis protein</fullName>
    </submittedName>
</protein>
<dbReference type="SUPFAM" id="SSF58104">
    <property type="entry name" value="Methyl-accepting chemotaxis protein (MCP) signaling domain"/>
    <property type="match status" value="1"/>
</dbReference>
<proteinExistence type="inferred from homology"/>
<dbReference type="PANTHER" id="PTHR43531">
    <property type="entry name" value="PROTEIN ICFG"/>
    <property type="match status" value="1"/>
</dbReference>
<evidence type="ECO:0000259" key="7">
    <source>
        <dbReference type="PROSITE" id="PS50111"/>
    </source>
</evidence>
<keyword evidence="2" id="KW-0488">Methylation</keyword>
<dbReference type="AlphaFoldDB" id="A0AA95NGR7"/>
<organism evidence="9 10">
    <name type="scientific">Paucibacter sediminis</name>
    <dbReference type="NCBI Taxonomy" id="3019553"/>
    <lineage>
        <taxon>Bacteria</taxon>
        <taxon>Pseudomonadati</taxon>
        <taxon>Pseudomonadota</taxon>
        <taxon>Betaproteobacteria</taxon>
        <taxon>Burkholderiales</taxon>
        <taxon>Sphaerotilaceae</taxon>
        <taxon>Roseateles</taxon>
    </lineage>
</organism>
<reference evidence="9" key="1">
    <citation type="submission" date="2023-01" db="EMBL/GenBank/DDBJ databases">
        <title>Whole genome sequence of Paucibacter sp. S2-9 isolated from pond sediment.</title>
        <authorList>
            <person name="Jung J.Y."/>
        </authorList>
    </citation>
    <scope>NUCLEOTIDE SEQUENCE</scope>
    <source>
        <strain evidence="9">S2-9</strain>
    </source>
</reference>
<dbReference type="RefSeq" id="WP_285232986.1">
    <property type="nucleotide sequence ID" value="NZ_CP116346.1"/>
</dbReference>